<keyword evidence="2" id="KW-0472">Membrane</keyword>
<feature type="compositionally biased region" description="Low complexity" evidence="1">
    <location>
        <begin position="7"/>
        <end position="18"/>
    </location>
</feature>
<accession>A0A1E3S2T1</accession>
<protein>
    <recommendedName>
        <fullName evidence="5">Mammalian cell entry protein</fullName>
    </recommendedName>
</protein>
<evidence type="ECO:0008006" key="5">
    <source>
        <dbReference type="Google" id="ProtNLM"/>
    </source>
</evidence>
<evidence type="ECO:0000256" key="2">
    <source>
        <dbReference type="SAM" id="Phobius"/>
    </source>
</evidence>
<dbReference type="EMBL" id="MIGZ01000003">
    <property type="protein sequence ID" value="ODQ96476.1"/>
    <property type="molecule type" value="Genomic_DNA"/>
</dbReference>
<dbReference type="AlphaFoldDB" id="A0A1E3S2T1"/>
<proteinExistence type="predicted"/>
<keyword evidence="2" id="KW-0812">Transmembrane</keyword>
<evidence type="ECO:0000313" key="4">
    <source>
        <dbReference type="Proteomes" id="UP000094243"/>
    </source>
</evidence>
<reference evidence="4" key="1">
    <citation type="submission" date="2016-09" db="EMBL/GenBank/DDBJ databases">
        <authorList>
            <person name="Greninger A.L."/>
            <person name="Jerome K.R."/>
            <person name="Mcnair B."/>
            <person name="Wallis C."/>
            <person name="Fang F."/>
        </authorList>
    </citation>
    <scope>NUCLEOTIDE SEQUENCE [LARGE SCALE GENOMIC DNA]</scope>
    <source>
        <strain evidence="4">M7</strain>
    </source>
</reference>
<feature type="region of interest" description="Disordered" evidence="1">
    <location>
        <begin position="1"/>
        <end position="54"/>
    </location>
</feature>
<evidence type="ECO:0000313" key="3">
    <source>
        <dbReference type="EMBL" id="ODQ96476.1"/>
    </source>
</evidence>
<comment type="caution">
    <text evidence="3">The sequence shown here is derived from an EMBL/GenBank/DDBJ whole genome shotgun (WGS) entry which is preliminary data.</text>
</comment>
<keyword evidence="2" id="KW-1133">Transmembrane helix</keyword>
<dbReference type="OrthoDB" id="4381663at2"/>
<keyword evidence="4" id="KW-1185">Reference proteome</keyword>
<feature type="transmembrane region" description="Helical" evidence="2">
    <location>
        <begin position="66"/>
        <end position="87"/>
    </location>
</feature>
<organism evidence="3 4">
    <name type="scientific">Mycolicibacterium holsaticum</name>
    <dbReference type="NCBI Taxonomy" id="152142"/>
    <lineage>
        <taxon>Bacteria</taxon>
        <taxon>Bacillati</taxon>
        <taxon>Actinomycetota</taxon>
        <taxon>Actinomycetes</taxon>
        <taxon>Mycobacteriales</taxon>
        <taxon>Mycobacteriaceae</taxon>
        <taxon>Mycolicibacterium</taxon>
    </lineage>
</organism>
<dbReference type="Proteomes" id="UP000094243">
    <property type="component" value="Unassembled WGS sequence"/>
</dbReference>
<dbReference type="RefSeq" id="WP_069403397.1">
    <property type="nucleotide sequence ID" value="NZ_MIGZ01000003.1"/>
</dbReference>
<evidence type="ECO:0000256" key="1">
    <source>
        <dbReference type="SAM" id="MobiDB-lite"/>
    </source>
</evidence>
<name>A0A1E3S2T1_9MYCO</name>
<sequence length="229" mass="24456">MSLTDATSQIDDPITSDDISPDDPCAERSTDETGFGTTEVAPMPEDAQHDRPPNAARRVSLSVRTLITTAVIVGLAATAGMMAWLYFGARAQLDAQAAQAAAAQRAEEVAIDYAVNAAEMDYQDFAAWKVKLVEGTSPELKDKLSKAADSMEQVLAPLQWKSEARPLTAAVRTNTGGIYTVDAFVSVLTKTMQAPDGLQSTATYSITIDSRNNWRITDVGGIDAALGRK</sequence>
<gene>
    <name evidence="3" type="ORF">BHQ17_00950</name>
</gene>